<dbReference type="GO" id="GO:0006508">
    <property type="term" value="P:proteolysis"/>
    <property type="evidence" value="ECO:0007669"/>
    <property type="project" value="UniProtKB-KW"/>
</dbReference>
<feature type="active site" evidence="5">
    <location>
        <position position="49"/>
    </location>
</feature>
<evidence type="ECO:0000256" key="4">
    <source>
        <dbReference type="ARBA" id="ARBA00022801"/>
    </source>
</evidence>
<accession>A0A7S4GQ96</accession>
<keyword evidence="3 6" id="KW-0064">Aspartyl protease</keyword>
<reference evidence="8" key="1">
    <citation type="submission" date="2021-01" db="EMBL/GenBank/DDBJ databases">
        <authorList>
            <person name="Corre E."/>
            <person name="Pelletier E."/>
            <person name="Niang G."/>
            <person name="Scheremetjew M."/>
            <person name="Finn R."/>
            <person name="Kale V."/>
            <person name="Holt S."/>
            <person name="Cochrane G."/>
            <person name="Meng A."/>
            <person name="Brown T."/>
            <person name="Cohen L."/>
        </authorList>
    </citation>
    <scope>NUCLEOTIDE SEQUENCE</scope>
    <source>
        <strain evidence="8">LB1974</strain>
    </source>
</reference>
<evidence type="ECO:0000256" key="6">
    <source>
        <dbReference type="RuleBase" id="RU000454"/>
    </source>
</evidence>
<dbReference type="InterPro" id="IPR034164">
    <property type="entry name" value="Pepsin-like_dom"/>
</dbReference>
<dbReference type="GO" id="GO:0004190">
    <property type="term" value="F:aspartic-type endopeptidase activity"/>
    <property type="evidence" value="ECO:0007669"/>
    <property type="project" value="UniProtKB-KW"/>
</dbReference>
<dbReference type="PANTHER" id="PTHR47966:SF51">
    <property type="entry name" value="BETA-SITE APP-CLEAVING ENZYME, ISOFORM A-RELATED"/>
    <property type="match status" value="1"/>
</dbReference>
<dbReference type="AlphaFoldDB" id="A0A7S4GQ96"/>
<protein>
    <recommendedName>
        <fullName evidence="7">Peptidase A1 domain-containing protein</fullName>
    </recommendedName>
</protein>
<sequence length="435" mass="48152">MSWWIFQAAVCAGDAVVGLTHKIILDNFDNLQYAMSIEFGGQKLSVVADTGSSDLVLPASNCTTCDERFRRFNPQLSATFRPEYARHEFEYGDGTSTKGFLGNDTLQMGTLTVPDQSAVLFDEYRSDVYMITDGILGLAHHFSDDKKPNERTVLYSIFQSNPRLQAQFAFFLTSQPNEDSFLIFGDTEAENFAKEPVRFGKSFFMHKTELWITSVYSVGWSGTGSEVTFPEHGTLGAPAMIDSGTSYIVLRGDLYDRVAKILLEYLPDCREVFDGDGLECGCPSGTGYEISDTVAGAAMLPSFHVDVFQENDDVFSLCLEPKEYLLPTLRHGRPTCIPTFSRGSEKQPVPIVLGMAFLRAYFTVFDVAHQRIGFARSVASPGAPGAKCRVESHPLMYRVEWWCSVSLAAASIFFAFYVVATWPSKPPAGAQPLIP</sequence>
<dbReference type="PROSITE" id="PS00141">
    <property type="entry name" value="ASP_PROTEASE"/>
    <property type="match status" value="1"/>
</dbReference>
<dbReference type="InterPro" id="IPR021109">
    <property type="entry name" value="Peptidase_aspartic_dom_sf"/>
</dbReference>
<dbReference type="InterPro" id="IPR001461">
    <property type="entry name" value="Aspartic_peptidase_A1"/>
</dbReference>
<dbReference type="PANTHER" id="PTHR47966">
    <property type="entry name" value="BETA-SITE APP-CLEAVING ENZYME, ISOFORM A-RELATED"/>
    <property type="match status" value="1"/>
</dbReference>
<evidence type="ECO:0000313" key="8">
    <source>
        <dbReference type="EMBL" id="CAE0843662.1"/>
    </source>
</evidence>
<keyword evidence="2 6" id="KW-0645">Protease</keyword>
<gene>
    <name evidence="8" type="ORF">OMAR00294_LOCUS2658</name>
</gene>
<evidence type="ECO:0000256" key="3">
    <source>
        <dbReference type="ARBA" id="ARBA00022750"/>
    </source>
</evidence>
<dbReference type="Pfam" id="PF00026">
    <property type="entry name" value="Asp"/>
    <property type="match status" value="1"/>
</dbReference>
<dbReference type="PROSITE" id="PS51767">
    <property type="entry name" value="PEPTIDASE_A1"/>
    <property type="match status" value="1"/>
</dbReference>
<keyword evidence="4 6" id="KW-0378">Hydrolase</keyword>
<evidence type="ECO:0000259" key="7">
    <source>
        <dbReference type="PROSITE" id="PS51767"/>
    </source>
</evidence>
<evidence type="ECO:0000256" key="2">
    <source>
        <dbReference type="ARBA" id="ARBA00022670"/>
    </source>
</evidence>
<dbReference type="InterPro" id="IPR001969">
    <property type="entry name" value="Aspartic_peptidase_AS"/>
</dbReference>
<dbReference type="EMBL" id="HBJB01003253">
    <property type="protein sequence ID" value="CAE0843662.1"/>
    <property type="molecule type" value="Transcribed_RNA"/>
</dbReference>
<organism evidence="8">
    <name type="scientific">Oxyrrhis marina</name>
    <name type="common">Dinoflagellate</name>
    <dbReference type="NCBI Taxonomy" id="2969"/>
    <lineage>
        <taxon>Eukaryota</taxon>
        <taxon>Sar</taxon>
        <taxon>Alveolata</taxon>
        <taxon>Dinophyceae</taxon>
        <taxon>Oxyrrhinales</taxon>
        <taxon>Oxyrrhinaceae</taxon>
        <taxon>Oxyrrhis</taxon>
    </lineage>
</organism>
<proteinExistence type="inferred from homology"/>
<feature type="active site" evidence="5">
    <location>
        <position position="242"/>
    </location>
</feature>
<dbReference type="PRINTS" id="PR00792">
    <property type="entry name" value="PEPSIN"/>
</dbReference>
<dbReference type="Gene3D" id="2.40.70.10">
    <property type="entry name" value="Acid Proteases"/>
    <property type="match status" value="2"/>
</dbReference>
<evidence type="ECO:0000256" key="1">
    <source>
        <dbReference type="ARBA" id="ARBA00007447"/>
    </source>
</evidence>
<dbReference type="SUPFAM" id="SSF50630">
    <property type="entry name" value="Acid proteases"/>
    <property type="match status" value="1"/>
</dbReference>
<comment type="similarity">
    <text evidence="1 6">Belongs to the peptidase A1 family.</text>
</comment>
<name>A0A7S4GQ96_OXYMA</name>
<dbReference type="CDD" id="cd05471">
    <property type="entry name" value="pepsin_like"/>
    <property type="match status" value="1"/>
</dbReference>
<dbReference type="InterPro" id="IPR033121">
    <property type="entry name" value="PEPTIDASE_A1"/>
</dbReference>
<evidence type="ECO:0000256" key="5">
    <source>
        <dbReference type="PIRSR" id="PIRSR601461-1"/>
    </source>
</evidence>
<feature type="domain" description="Peptidase A1" evidence="7">
    <location>
        <begin position="33"/>
        <end position="375"/>
    </location>
</feature>